<organism evidence="15 16">
    <name type="scientific">Methylobacterium nonmethylotrophicum</name>
    <dbReference type="NCBI Taxonomy" id="1141884"/>
    <lineage>
        <taxon>Bacteria</taxon>
        <taxon>Pseudomonadati</taxon>
        <taxon>Pseudomonadota</taxon>
        <taxon>Alphaproteobacteria</taxon>
        <taxon>Hyphomicrobiales</taxon>
        <taxon>Methylobacteriaceae</taxon>
        <taxon>Methylobacterium</taxon>
    </lineage>
</organism>
<protein>
    <submittedName>
        <fullName evidence="15">GAF domain-containing protein</fullName>
    </submittedName>
</protein>
<dbReference type="Gene3D" id="3.30.450.20">
    <property type="entry name" value="PAS domain"/>
    <property type="match status" value="3"/>
</dbReference>
<dbReference type="SMART" id="SM00065">
    <property type="entry name" value="GAF"/>
    <property type="match status" value="1"/>
</dbReference>
<dbReference type="InterPro" id="IPR011495">
    <property type="entry name" value="Sig_transdc_His_kin_sub2_dim/P"/>
</dbReference>
<dbReference type="GO" id="GO:0009584">
    <property type="term" value="P:detection of visible light"/>
    <property type="evidence" value="ECO:0007669"/>
    <property type="project" value="InterPro"/>
</dbReference>
<proteinExistence type="inferred from homology"/>
<dbReference type="Pfam" id="PF07568">
    <property type="entry name" value="HisKA_2"/>
    <property type="match status" value="1"/>
</dbReference>
<evidence type="ECO:0000256" key="6">
    <source>
        <dbReference type="ARBA" id="ARBA00022741"/>
    </source>
</evidence>
<comment type="similarity">
    <text evidence="1">In the N-terminal section; belongs to the phytochrome family.</text>
</comment>
<dbReference type="GO" id="GO:0016301">
    <property type="term" value="F:kinase activity"/>
    <property type="evidence" value="ECO:0007669"/>
    <property type="project" value="UniProtKB-KW"/>
</dbReference>
<keyword evidence="4" id="KW-0716">Sensory transduction</keyword>
<keyword evidence="3" id="KW-0597">Phosphoprotein</keyword>
<evidence type="ECO:0000256" key="3">
    <source>
        <dbReference type="ARBA" id="ARBA00022553"/>
    </source>
</evidence>
<evidence type="ECO:0000256" key="11">
    <source>
        <dbReference type="ARBA" id="ARBA00023170"/>
    </source>
</evidence>
<dbReference type="InterPro" id="IPR016132">
    <property type="entry name" value="Phyto_chromo_attachment"/>
</dbReference>
<keyword evidence="8" id="KW-0067">ATP-binding</keyword>
<dbReference type="AlphaFoldDB" id="A0A4Z0NEX7"/>
<evidence type="ECO:0000256" key="9">
    <source>
        <dbReference type="ARBA" id="ARBA00022991"/>
    </source>
</evidence>
<dbReference type="GO" id="GO:0000160">
    <property type="term" value="P:phosphorelay signal transduction system"/>
    <property type="evidence" value="ECO:0007669"/>
    <property type="project" value="UniProtKB-KW"/>
</dbReference>
<keyword evidence="11" id="KW-0675">Receptor</keyword>
<dbReference type="Gene3D" id="3.30.450.40">
    <property type="match status" value="1"/>
</dbReference>
<dbReference type="GO" id="GO:0006355">
    <property type="term" value="P:regulation of DNA-templated transcription"/>
    <property type="evidence" value="ECO:0007669"/>
    <property type="project" value="InterPro"/>
</dbReference>
<gene>
    <name evidence="15" type="ORF">EU555_34080</name>
</gene>
<dbReference type="Pfam" id="PF00360">
    <property type="entry name" value="PHY"/>
    <property type="match status" value="1"/>
</dbReference>
<evidence type="ECO:0000256" key="10">
    <source>
        <dbReference type="ARBA" id="ARBA00023012"/>
    </source>
</evidence>
<dbReference type="InterPro" id="IPR000014">
    <property type="entry name" value="PAS"/>
</dbReference>
<dbReference type="OrthoDB" id="9760752at2"/>
<dbReference type="PRINTS" id="PR01033">
    <property type="entry name" value="PHYTOCHROME"/>
</dbReference>
<evidence type="ECO:0000256" key="5">
    <source>
        <dbReference type="ARBA" id="ARBA00022679"/>
    </source>
</evidence>
<dbReference type="Gene3D" id="3.30.450.270">
    <property type="match status" value="1"/>
</dbReference>
<dbReference type="InterPro" id="IPR035965">
    <property type="entry name" value="PAS-like_dom_sf"/>
</dbReference>
<evidence type="ECO:0000256" key="7">
    <source>
        <dbReference type="ARBA" id="ARBA00022777"/>
    </source>
</evidence>
<dbReference type="InterPro" id="IPR043150">
    <property type="entry name" value="Phytochrome_PHY_sf"/>
</dbReference>
<keyword evidence="9" id="KW-0157">Chromophore</keyword>
<evidence type="ECO:0000256" key="1">
    <source>
        <dbReference type="ARBA" id="ARBA00006402"/>
    </source>
</evidence>
<dbReference type="SUPFAM" id="SSF55785">
    <property type="entry name" value="PYP-like sensor domain (PAS domain)"/>
    <property type="match status" value="2"/>
</dbReference>
<dbReference type="PANTHER" id="PTHR43065:SF10">
    <property type="entry name" value="PEROXIDE STRESS-ACTIVATED HISTIDINE KINASE MAK3"/>
    <property type="match status" value="1"/>
</dbReference>
<comment type="caution">
    <text evidence="15">The sequence shown here is derived from an EMBL/GenBank/DDBJ whole genome shotgun (WGS) entry which is preliminary data.</text>
</comment>
<dbReference type="Pfam" id="PF01590">
    <property type="entry name" value="GAF"/>
    <property type="match status" value="1"/>
</dbReference>
<dbReference type="PANTHER" id="PTHR43065">
    <property type="entry name" value="SENSOR HISTIDINE KINASE"/>
    <property type="match status" value="1"/>
</dbReference>
<evidence type="ECO:0000313" key="15">
    <source>
        <dbReference type="EMBL" id="TGD92898.1"/>
    </source>
</evidence>
<evidence type="ECO:0000259" key="13">
    <source>
        <dbReference type="PROSITE" id="PS50109"/>
    </source>
</evidence>
<evidence type="ECO:0000259" key="12">
    <source>
        <dbReference type="PROSITE" id="PS50046"/>
    </source>
</evidence>
<dbReference type="InterPro" id="IPR003594">
    <property type="entry name" value="HATPase_dom"/>
</dbReference>
<dbReference type="SUPFAM" id="SSF55781">
    <property type="entry name" value="GAF domain-like"/>
    <property type="match status" value="2"/>
</dbReference>
<name>A0A4Z0NEX7_9HYPH</name>
<feature type="domain" description="Histidine kinase" evidence="13">
    <location>
        <begin position="686"/>
        <end position="875"/>
    </location>
</feature>
<dbReference type="InterPro" id="IPR013767">
    <property type="entry name" value="PAS_fold"/>
</dbReference>
<dbReference type="PROSITE" id="PS50112">
    <property type="entry name" value="PAS"/>
    <property type="match status" value="1"/>
</dbReference>
<evidence type="ECO:0000256" key="4">
    <source>
        <dbReference type="ARBA" id="ARBA00022606"/>
    </source>
</evidence>
<feature type="domain" description="PAS" evidence="14">
    <location>
        <begin position="34"/>
        <end position="77"/>
    </location>
</feature>
<dbReference type="SMART" id="SM00387">
    <property type="entry name" value="HATPase_c"/>
    <property type="match status" value="1"/>
</dbReference>
<dbReference type="GO" id="GO:0005524">
    <property type="term" value="F:ATP binding"/>
    <property type="evidence" value="ECO:0007669"/>
    <property type="project" value="UniProtKB-KW"/>
</dbReference>
<keyword evidence="5" id="KW-0808">Transferase</keyword>
<dbReference type="InterPro" id="IPR036890">
    <property type="entry name" value="HATPase_C_sf"/>
</dbReference>
<feature type="domain" description="Phytochrome chromophore attachment site" evidence="12">
    <location>
        <begin position="298"/>
        <end position="456"/>
    </location>
</feature>
<dbReference type="Pfam" id="PF00989">
    <property type="entry name" value="PAS"/>
    <property type="match status" value="1"/>
</dbReference>
<dbReference type="Pfam" id="PF08446">
    <property type="entry name" value="PAS_2"/>
    <property type="match status" value="1"/>
</dbReference>
<accession>A0A4Z0NEX7</accession>
<dbReference type="InterPro" id="IPR005467">
    <property type="entry name" value="His_kinase_dom"/>
</dbReference>
<reference evidence="15 16" key="1">
    <citation type="submission" date="2019-04" db="EMBL/GenBank/DDBJ databases">
        <authorList>
            <person name="Feng G."/>
            <person name="Zhu H."/>
        </authorList>
    </citation>
    <scope>NUCLEOTIDE SEQUENCE [LARGE SCALE GENOMIC DNA]</scope>
    <source>
        <strain evidence="15 16">6HR-1</strain>
    </source>
</reference>
<keyword evidence="6" id="KW-0547">Nucleotide-binding</keyword>
<keyword evidence="2" id="KW-0600">Photoreceptor protein</keyword>
<evidence type="ECO:0000259" key="14">
    <source>
        <dbReference type="PROSITE" id="PS50112"/>
    </source>
</evidence>
<dbReference type="Proteomes" id="UP000297535">
    <property type="component" value="Unassembled WGS sequence"/>
</dbReference>
<dbReference type="InterPro" id="IPR013515">
    <property type="entry name" value="Phytochrome_cen-reg"/>
</dbReference>
<dbReference type="PROSITE" id="PS50046">
    <property type="entry name" value="PHYTOCHROME_2"/>
    <property type="match status" value="1"/>
</dbReference>
<dbReference type="GO" id="GO:0009881">
    <property type="term" value="F:photoreceptor activity"/>
    <property type="evidence" value="ECO:0007669"/>
    <property type="project" value="UniProtKB-KW"/>
</dbReference>
<dbReference type="PROSITE" id="PS50109">
    <property type="entry name" value="HIS_KIN"/>
    <property type="match status" value="1"/>
</dbReference>
<dbReference type="SUPFAM" id="SSF55874">
    <property type="entry name" value="ATPase domain of HSP90 chaperone/DNA topoisomerase II/histidine kinase"/>
    <property type="match status" value="1"/>
</dbReference>
<evidence type="ECO:0000256" key="8">
    <source>
        <dbReference type="ARBA" id="ARBA00022840"/>
    </source>
</evidence>
<keyword evidence="16" id="KW-1185">Reference proteome</keyword>
<keyword evidence="7" id="KW-0418">Kinase</keyword>
<dbReference type="InterPro" id="IPR001294">
    <property type="entry name" value="Phytochrome"/>
</dbReference>
<dbReference type="Gene3D" id="3.30.565.10">
    <property type="entry name" value="Histidine kinase-like ATPase, C-terminal domain"/>
    <property type="match status" value="1"/>
</dbReference>
<keyword evidence="10" id="KW-0902">Two-component regulatory system</keyword>
<dbReference type="InterPro" id="IPR029016">
    <property type="entry name" value="GAF-like_dom_sf"/>
</dbReference>
<sequence length="875" mass="95286">MVVSGRRFSGTTVTLPDQTTAPTIDLDALAPHDLDALRQGVIQIDGDGVIHLYNRAEGAFSGRRPERVIGRNFFTDIAPCTHLPHFYGRFREGVRRGRLDHTFSFVYGFDPRPMQVRITLRQAAQPGRYWIITEPVEALAHGHRREAVQAAVSQRVRAEPVDPSLCEQEPIHVPGAIQPHAVLVAADVESLTVVACSSNVRDALDRDPLGLPLAEVLDGGLVEQIRESLQGEAVDPGRIVRQRIVLPAAGLPVEAVAHRNGERLIVELELAPAHPEDFRSASQLDTELAIARLRGADTLDGAAQVAARETRALTGFDCVLVYRFDPDWNGAAIAEDKDPAWTRSLLGLRFPASDIPAQARALYTRSKSRFVIDRDYVPVPLVATAATANAPVDLTFAQARSLSPIHLEYQRNLGVNGSMSVSILVEGRLWGLMIGHHRRPHYVAPETRAAATVLAEAFAMRVYELESRRLWQEQQAHLALESELVRELARSEDFVSALTENAHTLLDLFDARGAATVSDDAVRALGETPPPDAILTIAAWLRATLPPDRTSYATAEFAAAHPPSAPFAACASGLLAAFVDAERRHLLLWFRPEVPSTVTWGGDPRKPVLAGSGPVAVLPRRSFERWVEERRGVSEPFAPWQVGIAEALAQAVEGVVLRQRRKIAELTGLLADKERLLAQKDLLTREIDHRVKNSLQIVSAFLQMQRRQVTDPASQAAFAETAARVMSVARVHDSLYQAESVDEVDLGQTIETLCADLAGMAGEGHAVDLDAEPGLMVPYRKAVALSLIATELITNAFKYAYADAGGRVAVSVVGEAEGRVRLSVCDEGKGLPTGWPDAPARGTGLGMKLIRAMLDQINARLEVENRPGACFTVTA</sequence>
<dbReference type="InterPro" id="IPR013654">
    <property type="entry name" value="PAS_2"/>
</dbReference>
<dbReference type="InterPro" id="IPR003018">
    <property type="entry name" value="GAF"/>
</dbReference>
<dbReference type="EMBL" id="SRLB01000056">
    <property type="protein sequence ID" value="TGD92898.1"/>
    <property type="molecule type" value="Genomic_DNA"/>
</dbReference>
<dbReference type="Pfam" id="PF02518">
    <property type="entry name" value="HATPase_c"/>
    <property type="match status" value="1"/>
</dbReference>
<evidence type="ECO:0000313" key="16">
    <source>
        <dbReference type="Proteomes" id="UP000297535"/>
    </source>
</evidence>
<evidence type="ECO:0000256" key="2">
    <source>
        <dbReference type="ARBA" id="ARBA00022543"/>
    </source>
</evidence>